<evidence type="ECO:0000256" key="7">
    <source>
        <dbReference type="ARBA" id="ARBA00023180"/>
    </source>
</evidence>
<evidence type="ECO:0000256" key="4">
    <source>
        <dbReference type="ARBA" id="ARBA00022837"/>
    </source>
</evidence>
<dbReference type="OrthoDB" id="6144753at2759"/>
<keyword evidence="3" id="KW-0677">Repeat</keyword>
<evidence type="ECO:0000256" key="6">
    <source>
        <dbReference type="ARBA" id="ARBA00023136"/>
    </source>
</evidence>
<name>A0A8B6CDQ5_MYTGA</name>
<comment type="subcellular location">
    <subcellularLocation>
        <location evidence="1">Membrane</location>
        <topology evidence="1">Single-pass membrane protein</topology>
    </subcellularLocation>
</comment>
<keyword evidence="4 8" id="KW-0106">Calcium</keyword>
<accession>A0A8B6CDQ5</accession>
<evidence type="ECO:0000256" key="5">
    <source>
        <dbReference type="ARBA" id="ARBA00022989"/>
    </source>
</evidence>
<dbReference type="CDD" id="cd11304">
    <property type="entry name" value="Cadherin_repeat"/>
    <property type="match status" value="5"/>
</dbReference>
<dbReference type="SUPFAM" id="SSF49313">
    <property type="entry name" value="Cadherin-like"/>
    <property type="match status" value="4"/>
</dbReference>
<feature type="domain" description="Cadherin" evidence="11">
    <location>
        <begin position="379"/>
        <end position="475"/>
    </location>
</feature>
<dbReference type="GO" id="GO:0005509">
    <property type="term" value="F:calcium ion binding"/>
    <property type="evidence" value="ECO:0007669"/>
    <property type="project" value="UniProtKB-UniRule"/>
</dbReference>
<keyword evidence="6 10" id="KW-0472">Membrane</keyword>
<feature type="domain" description="Cadherin" evidence="11">
    <location>
        <begin position="270"/>
        <end position="372"/>
    </location>
</feature>
<protein>
    <recommendedName>
        <fullName evidence="11">Cadherin domain-containing protein</fullName>
    </recommendedName>
</protein>
<evidence type="ECO:0000256" key="10">
    <source>
        <dbReference type="SAM" id="Phobius"/>
    </source>
</evidence>
<evidence type="ECO:0000259" key="11">
    <source>
        <dbReference type="PROSITE" id="PS50268"/>
    </source>
</evidence>
<dbReference type="Proteomes" id="UP000596742">
    <property type="component" value="Unassembled WGS sequence"/>
</dbReference>
<dbReference type="Gene3D" id="2.60.40.60">
    <property type="entry name" value="Cadherins"/>
    <property type="match status" value="5"/>
</dbReference>
<dbReference type="PROSITE" id="PS50268">
    <property type="entry name" value="CADHERIN_2"/>
    <property type="match status" value="5"/>
</dbReference>
<dbReference type="GO" id="GO:0005886">
    <property type="term" value="C:plasma membrane"/>
    <property type="evidence" value="ECO:0007669"/>
    <property type="project" value="InterPro"/>
</dbReference>
<evidence type="ECO:0000256" key="1">
    <source>
        <dbReference type="ARBA" id="ARBA00004167"/>
    </source>
</evidence>
<reference evidence="12" key="1">
    <citation type="submission" date="2018-11" db="EMBL/GenBank/DDBJ databases">
        <authorList>
            <person name="Alioto T."/>
            <person name="Alioto T."/>
        </authorList>
    </citation>
    <scope>NUCLEOTIDE SEQUENCE</scope>
</reference>
<keyword evidence="13" id="KW-1185">Reference proteome</keyword>
<dbReference type="SMART" id="SM00112">
    <property type="entry name" value="CA"/>
    <property type="match status" value="5"/>
</dbReference>
<sequence>MLQFYAFLFRTSNCGLRNWISPSSYSAMRIKKGNLFCLSLIGFVIQIGATDPCTTISFGSYETFIRNIPEDTPVGSVIGILDTYGTENEITLQPINNANLRLELPSRNITLQQQLDTDKGSSSLSLRIRCTPKTEPSSTVTVTIRVLLVDVNDHAPTFSQDQYTVNISEDAAPGTTIFRDAKAHDDDKSGDGNDLFSYSILPGPFSDYFEYEYPLYPDITLKKNLDFEQTTYMEIEIMAKDTPVRGSSLNSTVKLRINVKDADDLNPKFVFDQYFGTVSGNSVPGTLVTVSPSAVSAFDQDTLNAAVKYELTDPKGKFTINDQTGIVSVNGPLGSDANAIVILKAIQTDNPFRWCISTLAIDITGVLPPPTQNETLRFQFQRYNVTLSESTPVSTIVKSLHPTGQKKDSTLSYSIMENQNIFIIQSSGDIVLGKALDYEQLQYYKITVTVTDGQDTAISTINFYVVDVNDNSPVIGTPTVSLSAERVKGTVLTIIEVTDKDANSQFTFQLLSHTSLFAVDLIGQVSITGLPEELIEDKYILTVSVKDNGAPVRESIALVIVNFPASSQPVAKAAIMTESSDILAIGLGAAAAVLFIIVIILIVYIIRRRLYAAEQLDRVKHQRGMNPRGLTYRPGDPSPVPSHFDLKFNGDLEETSEIDGSTTIQDNPLSDSRYRYGYPNLNGDVDLDAGDEEIHIDTAVVPFEREDYFRGSGRMKTFGGGHEECNSSDNSYASDSTGDSNKGLMKNLKKQALANGSDKIGNTNRIPSYMSDSVLESRLGQKSSKEKPEITVYF</sequence>
<keyword evidence="2 10" id="KW-0812">Transmembrane</keyword>
<evidence type="ECO:0000313" key="12">
    <source>
        <dbReference type="EMBL" id="VDI02986.1"/>
    </source>
</evidence>
<dbReference type="GO" id="GO:0007156">
    <property type="term" value="P:homophilic cell adhesion via plasma membrane adhesion molecules"/>
    <property type="evidence" value="ECO:0007669"/>
    <property type="project" value="InterPro"/>
</dbReference>
<dbReference type="Pfam" id="PF00028">
    <property type="entry name" value="Cadherin"/>
    <property type="match status" value="2"/>
</dbReference>
<dbReference type="InterPro" id="IPR020894">
    <property type="entry name" value="Cadherin_CS"/>
</dbReference>
<dbReference type="EMBL" id="UYJE01001543">
    <property type="protein sequence ID" value="VDI02986.1"/>
    <property type="molecule type" value="Genomic_DNA"/>
</dbReference>
<dbReference type="InterPro" id="IPR050174">
    <property type="entry name" value="Protocadherin/Cadherin-CA"/>
</dbReference>
<proteinExistence type="predicted"/>
<dbReference type="PANTHER" id="PTHR24028:SF328">
    <property type="entry name" value="CADHERIN-3"/>
    <property type="match status" value="1"/>
</dbReference>
<evidence type="ECO:0000313" key="13">
    <source>
        <dbReference type="Proteomes" id="UP000596742"/>
    </source>
</evidence>
<gene>
    <name evidence="12" type="ORF">MGAL_10B068573</name>
</gene>
<dbReference type="InterPro" id="IPR015919">
    <property type="entry name" value="Cadherin-like_sf"/>
</dbReference>
<evidence type="ECO:0000256" key="9">
    <source>
        <dbReference type="SAM" id="MobiDB-lite"/>
    </source>
</evidence>
<keyword evidence="5 10" id="KW-1133">Transmembrane helix</keyword>
<feature type="domain" description="Cadherin" evidence="11">
    <location>
        <begin position="159"/>
        <end position="269"/>
    </location>
</feature>
<dbReference type="InterPro" id="IPR002126">
    <property type="entry name" value="Cadherin-like_dom"/>
</dbReference>
<feature type="region of interest" description="Disordered" evidence="9">
    <location>
        <begin position="718"/>
        <end position="743"/>
    </location>
</feature>
<feature type="domain" description="Cadherin" evidence="11">
    <location>
        <begin position="60"/>
        <end position="158"/>
    </location>
</feature>
<evidence type="ECO:0000256" key="3">
    <source>
        <dbReference type="ARBA" id="ARBA00022737"/>
    </source>
</evidence>
<dbReference type="PROSITE" id="PS00232">
    <property type="entry name" value="CADHERIN_1"/>
    <property type="match status" value="1"/>
</dbReference>
<comment type="caution">
    <text evidence="12">The sequence shown here is derived from an EMBL/GenBank/DDBJ whole genome shotgun (WGS) entry which is preliminary data.</text>
</comment>
<dbReference type="PRINTS" id="PR00205">
    <property type="entry name" value="CADHERIN"/>
</dbReference>
<dbReference type="AlphaFoldDB" id="A0A8B6CDQ5"/>
<evidence type="ECO:0000256" key="2">
    <source>
        <dbReference type="ARBA" id="ARBA00022692"/>
    </source>
</evidence>
<organism evidence="12 13">
    <name type="scientific">Mytilus galloprovincialis</name>
    <name type="common">Mediterranean mussel</name>
    <dbReference type="NCBI Taxonomy" id="29158"/>
    <lineage>
        <taxon>Eukaryota</taxon>
        <taxon>Metazoa</taxon>
        <taxon>Spiralia</taxon>
        <taxon>Lophotrochozoa</taxon>
        <taxon>Mollusca</taxon>
        <taxon>Bivalvia</taxon>
        <taxon>Autobranchia</taxon>
        <taxon>Pteriomorphia</taxon>
        <taxon>Mytilida</taxon>
        <taxon>Mytiloidea</taxon>
        <taxon>Mytilidae</taxon>
        <taxon>Mytilinae</taxon>
        <taxon>Mytilus</taxon>
    </lineage>
</organism>
<feature type="compositionally biased region" description="Polar residues" evidence="9">
    <location>
        <begin position="727"/>
        <end position="740"/>
    </location>
</feature>
<feature type="domain" description="Cadherin" evidence="11">
    <location>
        <begin position="489"/>
        <end position="571"/>
    </location>
</feature>
<evidence type="ECO:0000256" key="8">
    <source>
        <dbReference type="PROSITE-ProRule" id="PRU00043"/>
    </source>
</evidence>
<dbReference type="PANTHER" id="PTHR24028">
    <property type="entry name" value="CADHERIN-87A"/>
    <property type="match status" value="1"/>
</dbReference>
<keyword evidence="7" id="KW-0325">Glycoprotein</keyword>
<feature type="transmembrane region" description="Helical" evidence="10">
    <location>
        <begin position="582"/>
        <end position="606"/>
    </location>
</feature>